<protein>
    <submittedName>
        <fullName evidence="2">Uncharacterized protein</fullName>
    </submittedName>
</protein>
<feature type="region of interest" description="Disordered" evidence="1">
    <location>
        <begin position="1"/>
        <end position="26"/>
    </location>
</feature>
<reference evidence="2" key="1">
    <citation type="submission" date="2014-11" db="EMBL/GenBank/DDBJ databases">
        <authorList>
            <person name="Amaro Gonzalez C."/>
        </authorList>
    </citation>
    <scope>NUCLEOTIDE SEQUENCE</scope>
</reference>
<reference evidence="2" key="2">
    <citation type="journal article" date="2015" name="Fish Shellfish Immunol.">
        <title>Early steps in the European eel (Anguilla anguilla)-Vibrio vulnificus interaction in the gills: Role of the RtxA13 toxin.</title>
        <authorList>
            <person name="Callol A."/>
            <person name="Pajuelo D."/>
            <person name="Ebbesson L."/>
            <person name="Teles M."/>
            <person name="MacKenzie S."/>
            <person name="Amaro C."/>
        </authorList>
    </citation>
    <scope>NUCLEOTIDE SEQUENCE</scope>
</reference>
<dbReference type="AlphaFoldDB" id="A0A0E9SBA2"/>
<accession>A0A0E9SBA2</accession>
<sequence length="26" mass="3067">MHAVKQRHSWHSSHRVIKTDRLNTAA</sequence>
<name>A0A0E9SBA2_ANGAN</name>
<dbReference type="EMBL" id="GBXM01070804">
    <property type="protein sequence ID" value="JAH37773.1"/>
    <property type="molecule type" value="Transcribed_RNA"/>
</dbReference>
<feature type="compositionally biased region" description="Basic and acidic residues" evidence="1">
    <location>
        <begin position="17"/>
        <end position="26"/>
    </location>
</feature>
<evidence type="ECO:0000256" key="1">
    <source>
        <dbReference type="SAM" id="MobiDB-lite"/>
    </source>
</evidence>
<evidence type="ECO:0000313" key="2">
    <source>
        <dbReference type="EMBL" id="JAH37773.1"/>
    </source>
</evidence>
<proteinExistence type="predicted"/>
<organism evidence="2">
    <name type="scientific">Anguilla anguilla</name>
    <name type="common">European freshwater eel</name>
    <name type="synonym">Muraena anguilla</name>
    <dbReference type="NCBI Taxonomy" id="7936"/>
    <lineage>
        <taxon>Eukaryota</taxon>
        <taxon>Metazoa</taxon>
        <taxon>Chordata</taxon>
        <taxon>Craniata</taxon>
        <taxon>Vertebrata</taxon>
        <taxon>Euteleostomi</taxon>
        <taxon>Actinopterygii</taxon>
        <taxon>Neopterygii</taxon>
        <taxon>Teleostei</taxon>
        <taxon>Anguilliformes</taxon>
        <taxon>Anguillidae</taxon>
        <taxon>Anguilla</taxon>
    </lineage>
</organism>
<feature type="compositionally biased region" description="Basic residues" evidence="1">
    <location>
        <begin position="1"/>
        <end position="16"/>
    </location>
</feature>